<dbReference type="Proteomes" id="UP000718821">
    <property type="component" value="Unassembled WGS sequence"/>
</dbReference>
<name>A0A938WYG8_9BIFI</name>
<feature type="domain" description="DNA primase/polymerase bifunctional N-terminal" evidence="2">
    <location>
        <begin position="582"/>
        <end position="694"/>
    </location>
</feature>
<dbReference type="RefSeq" id="WP_204469010.1">
    <property type="nucleotide sequence ID" value="NZ_JACLYU010000010.1"/>
</dbReference>
<dbReference type="InterPro" id="IPR015330">
    <property type="entry name" value="DNA_primase/pol_bifunc_N"/>
</dbReference>
<evidence type="ECO:0000256" key="1">
    <source>
        <dbReference type="SAM" id="MobiDB-lite"/>
    </source>
</evidence>
<organism evidence="3 4">
    <name type="scientific">Bifidobacterium pullorum subsp. saeculare</name>
    <dbReference type="NCBI Taxonomy" id="78257"/>
    <lineage>
        <taxon>Bacteria</taxon>
        <taxon>Bacillati</taxon>
        <taxon>Actinomycetota</taxon>
        <taxon>Actinomycetes</taxon>
        <taxon>Bifidobacteriales</taxon>
        <taxon>Bifidobacteriaceae</taxon>
        <taxon>Bifidobacterium</taxon>
    </lineage>
</organism>
<gene>
    <name evidence="3" type="ORF">H7U32_06180</name>
</gene>
<comment type="caution">
    <text evidence="3">The sequence shown here is derived from an EMBL/GenBank/DDBJ whole genome shotgun (WGS) entry which is preliminary data.</text>
</comment>
<reference evidence="3" key="2">
    <citation type="journal article" date="2021" name="Sci. Rep.">
        <title>The distribution of antibiotic resistance genes in chicken gut microbiota commensals.</title>
        <authorList>
            <person name="Juricova H."/>
            <person name="Matiasovicova J."/>
            <person name="Kubasova T."/>
            <person name="Cejkova D."/>
            <person name="Rychlik I."/>
        </authorList>
    </citation>
    <scope>NUCLEOTIDE SEQUENCE</scope>
    <source>
        <strain evidence="3">An836</strain>
    </source>
</reference>
<dbReference type="Pfam" id="PF09250">
    <property type="entry name" value="Prim-Pol"/>
    <property type="match status" value="1"/>
</dbReference>
<evidence type="ECO:0000313" key="4">
    <source>
        <dbReference type="Proteomes" id="UP000718821"/>
    </source>
</evidence>
<sequence>MSDWSQYHPIPAESLPARFEGVFKLLELTFTPPNDRTIVRTLTGQSLELVCEGDDDGRRVKTPVWHAGYQKAIWELREGHLRYCPSQDRLWRRDGDDGDHPGDRRILNSWHPIKTIEDEYAVGTTNSRDRNPSISAAILREAKRPQWFRQVERGVRIDPCVWIRRDGRVVCLRDETDVAVTQTFDPKGMGNAAIQQAIRICQWLTIDEKSARNLLRMFATPWLEPFKQLTYILSGHGGDGKTLVASQALYGVLGSNRVFPGFSVAQYCSRGGYTLGRESMNDMMDGKAFAYDDEASAVSEDMLPQLRALSTGSQMQARVTGGRYRTVTPTATIVLLTNMPFADSTENSDRRRFVKVEMHPSQGRTYDEYHAIELFCRNHPAAFYAASCRLWEQGDEPEVVNLAPARTLSDETYWIVSEIIANEQKYGQPIAARDGYRDEFHHSMPDDLLSLLGLKNGTTRVLGGGAKRVVRVSDRDRFDVYRRLVASEAEDMPDKERVRSEALRMPAPDSLLPIEGYETCAGNARLVEQALDGMCGFAMCEGRRKGDVFDEKVSLSWRRLNRDMEHHAGADTVRLDQSRYAVVPLGDVFVIDCDTPKKDGEPAEGEPHGFQILQQALGEYGGDGLRSTLAVRSPHGLHLYYRAPSGYDVRLLKNSVHPDDLPIDLRVSGKGYVLGPWSHANGGDYRLVDLPDGDVVPEASPQLMAWLRSHDYTEQPNVAQRPLTPFDLPNESLRRHGNGKPDMTPVPEGQRNQTLHDWAYGRAANHRDNWPRIERDLYERGHASGLKDQELETIWKSIMRQLGGLR</sequence>
<evidence type="ECO:0000313" key="3">
    <source>
        <dbReference type="EMBL" id="MBM6699900.1"/>
    </source>
</evidence>
<dbReference type="EMBL" id="JACLYU010000010">
    <property type="protein sequence ID" value="MBM6699900.1"/>
    <property type="molecule type" value="Genomic_DNA"/>
</dbReference>
<evidence type="ECO:0000259" key="2">
    <source>
        <dbReference type="Pfam" id="PF09250"/>
    </source>
</evidence>
<proteinExistence type="predicted"/>
<accession>A0A938WYG8</accession>
<protein>
    <submittedName>
        <fullName evidence="3">Bifunctional DNA primase/polymerase</fullName>
    </submittedName>
</protein>
<keyword evidence="4" id="KW-1185">Reference proteome</keyword>
<reference evidence="3" key="1">
    <citation type="submission" date="2020-08" db="EMBL/GenBank/DDBJ databases">
        <authorList>
            <person name="Cejkova D."/>
            <person name="Kubasova T."/>
            <person name="Jahodarova E."/>
            <person name="Rychlik I."/>
        </authorList>
    </citation>
    <scope>NUCLEOTIDE SEQUENCE</scope>
    <source>
        <strain evidence="3">An836</strain>
    </source>
</reference>
<dbReference type="AlphaFoldDB" id="A0A938WYG8"/>
<feature type="region of interest" description="Disordered" evidence="1">
    <location>
        <begin position="730"/>
        <end position="750"/>
    </location>
</feature>
<dbReference type="SUPFAM" id="SSF56747">
    <property type="entry name" value="Prim-pol domain"/>
    <property type="match status" value="1"/>
</dbReference>